<dbReference type="PANTHER" id="PTHR45901:SF7">
    <property type="entry name" value="OXYGEN-REGULATED PROTEIN 1"/>
    <property type="match status" value="1"/>
</dbReference>
<feature type="domain" description="PLAT" evidence="3">
    <location>
        <begin position="443"/>
        <end position="574"/>
    </location>
</feature>
<name>A0ABM0M3L8_SACKO</name>
<feature type="domain" description="PLAT" evidence="3">
    <location>
        <begin position="1"/>
        <end position="69"/>
    </location>
</feature>
<dbReference type="PROSITE" id="PS50095">
    <property type="entry name" value="PLAT"/>
    <property type="match status" value="4"/>
</dbReference>
<sequence>MDIFEIEAVHLGDLKKVIVGHDMIRAGQGWSLDKVIIKEAEDADKEWYFQCKKWLDVGEDDQEIERELLPGKPEGEWKLVITTHEDSFLPSEALAYLVVYGEDGKTEPIAVGGEPALEPGNLDEFDITLDNVGEIYKIRIGHIDEDEWEGWYLEDVELRDKCSEAVFAFPFNRWMARTKDDFDIVRELPVTKEGQDQLPVFKYQVLVHTGDRWAANTDAKLFLTLYGERGDSGERLLFYSKDHNEKFQKDQYISGAGVFVDTILVRESEDSENEYVFQCVQWLDDHMEDRQTKRQIKLLGVRPVQKTEAEEDKHKSKGNWKVLVKTCDGENAGTESNVFISVYGKDNKKELIPLNNGEIRPAEEKDFEINVGEIGEIYKIRLEHDNTSEEPAWHVNKVIMEDKDSKEKLTFICNSWLSRDKENCDIYKELPALRSGQDPRPLKSYIIEVHTSDDDDDASTGANVFLTLFGSHGDTGKRQLIKVKPERKSDSDENQEEKKLFQKGQVDSFLIEAVSLGELEKIVVFIDSGEPDNAWLLDKIIVKESEFSKVQWQFACQDWIGKIQVDGMVMSDREIWGVERPVSAPETENETPPDDGESNSQGKWHVWMRTGKDDKMGTTAKTYMMVYGQNGCTDPIPLLKEGESVKEQDEEENKLDEKKQENIKEDKKDVVLRFESGSTEEFD</sequence>
<evidence type="ECO:0000259" key="3">
    <source>
        <dbReference type="PROSITE" id="PS50095"/>
    </source>
</evidence>
<accession>A0ABM0M3L8</accession>
<organism evidence="4 5">
    <name type="scientific">Saccoglossus kowalevskii</name>
    <name type="common">Acorn worm</name>
    <dbReference type="NCBI Taxonomy" id="10224"/>
    <lineage>
        <taxon>Eukaryota</taxon>
        <taxon>Metazoa</taxon>
        <taxon>Hemichordata</taxon>
        <taxon>Enteropneusta</taxon>
        <taxon>Harrimaniidae</taxon>
        <taxon>Saccoglossus</taxon>
    </lineage>
</organism>
<comment type="caution">
    <text evidence="1">Lacks conserved residue(s) required for the propagation of feature annotation.</text>
</comment>
<evidence type="ECO:0000313" key="5">
    <source>
        <dbReference type="RefSeq" id="XP_006814609.1"/>
    </source>
</evidence>
<dbReference type="SMART" id="SM00308">
    <property type="entry name" value="LH2"/>
    <property type="match status" value="3"/>
</dbReference>
<feature type="domain" description="PLAT" evidence="3">
    <location>
        <begin position="75"/>
        <end position="189"/>
    </location>
</feature>
<dbReference type="Gene3D" id="2.60.60.20">
    <property type="entry name" value="PLAT/LH2 domain"/>
    <property type="match status" value="5"/>
</dbReference>
<dbReference type="SUPFAM" id="SSF49723">
    <property type="entry name" value="Lipase/lipooxygenase domain (PLAT/LH2 domain)"/>
    <property type="match status" value="6"/>
</dbReference>
<dbReference type="Gene3D" id="2.40.180.10">
    <property type="entry name" value="Catalase core domain"/>
    <property type="match status" value="1"/>
</dbReference>
<gene>
    <name evidence="5" type="primary">LOC102804959</name>
</gene>
<dbReference type="RefSeq" id="XP_006814609.1">
    <property type="nucleotide sequence ID" value="XM_006814546.1"/>
</dbReference>
<evidence type="ECO:0000313" key="4">
    <source>
        <dbReference type="Proteomes" id="UP000694865"/>
    </source>
</evidence>
<dbReference type="Proteomes" id="UP000694865">
    <property type="component" value="Unplaced"/>
</dbReference>
<evidence type="ECO:0000256" key="2">
    <source>
        <dbReference type="SAM" id="MobiDB-lite"/>
    </source>
</evidence>
<dbReference type="GeneID" id="102804959"/>
<feature type="non-terminal residue" evidence="5">
    <location>
        <position position="683"/>
    </location>
</feature>
<feature type="compositionally biased region" description="Basic and acidic residues" evidence="2">
    <location>
        <begin position="655"/>
        <end position="672"/>
    </location>
</feature>
<dbReference type="InterPro" id="IPR052970">
    <property type="entry name" value="Inner_ear_hair_cell_LOXHD"/>
</dbReference>
<keyword evidence="4" id="KW-1185">Reference proteome</keyword>
<feature type="region of interest" description="Disordered" evidence="2">
    <location>
        <begin position="636"/>
        <end position="683"/>
    </location>
</feature>
<feature type="compositionally biased region" description="Acidic residues" evidence="2">
    <location>
        <begin position="587"/>
        <end position="597"/>
    </location>
</feature>
<evidence type="ECO:0000256" key="1">
    <source>
        <dbReference type="PROSITE-ProRule" id="PRU00152"/>
    </source>
</evidence>
<dbReference type="InterPro" id="IPR036392">
    <property type="entry name" value="PLAT/LH2_dom_sf"/>
</dbReference>
<feature type="region of interest" description="Disordered" evidence="2">
    <location>
        <begin position="579"/>
        <end position="603"/>
    </location>
</feature>
<feature type="domain" description="PLAT" evidence="3">
    <location>
        <begin position="318"/>
        <end position="431"/>
    </location>
</feature>
<reference evidence="5" key="1">
    <citation type="submission" date="2025-08" db="UniProtKB">
        <authorList>
            <consortium name="RefSeq"/>
        </authorList>
    </citation>
    <scope>IDENTIFICATION</scope>
    <source>
        <tissue evidence="5">Testes</tissue>
    </source>
</reference>
<dbReference type="InterPro" id="IPR001024">
    <property type="entry name" value="PLAT/LH2_dom"/>
</dbReference>
<dbReference type="PANTHER" id="PTHR45901">
    <property type="entry name" value="PROTEIN CBG12474"/>
    <property type="match status" value="1"/>
</dbReference>
<proteinExistence type="predicted"/>
<protein>
    <submittedName>
        <fullName evidence="5">Lipoxygenase homology domain-containing protein 1-like</fullName>
    </submittedName>
</protein>
<dbReference type="Pfam" id="PF01477">
    <property type="entry name" value="PLAT"/>
    <property type="match status" value="4"/>
</dbReference>